<dbReference type="Proteomes" id="UP000317893">
    <property type="component" value="Unassembled WGS sequence"/>
</dbReference>
<organism evidence="3 4">
    <name type="scientific">Lapillicoccus jejuensis</name>
    <dbReference type="NCBI Taxonomy" id="402171"/>
    <lineage>
        <taxon>Bacteria</taxon>
        <taxon>Bacillati</taxon>
        <taxon>Actinomycetota</taxon>
        <taxon>Actinomycetes</taxon>
        <taxon>Micrococcales</taxon>
        <taxon>Intrasporangiaceae</taxon>
        <taxon>Lapillicoccus</taxon>
    </lineage>
</organism>
<gene>
    <name evidence="3" type="ORF">FB458_0680</name>
</gene>
<dbReference type="Gene3D" id="3.40.1620.10">
    <property type="entry name" value="YefM-like domain"/>
    <property type="match status" value="1"/>
</dbReference>
<protein>
    <recommendedName>
        <fullName evidence="2">Antitoxin</fullName>
    </recommendedName>
</protein>
<accession>A0A542DWZ5</accession>
<reference evidence="3 4" key="1">
    <citation type="submission" date="2019-06" db="EMBL/GenBank/DDBJ databases">
        <title>Sequencing the genomes of 1000 actinobacteria strains.</title>
        <authorList>
            <person name="Klenk H.-P."/>
        </authorList>
    </citation>
    <scope>NUCLEOTIDE SEQUENCE [LARGE SCALE GENOMIC DNA]</scope>
    <source>
        <strain evidence="3 4">DSM 18607</strain>
    </source>
</reference>
<evidence type="ECO:0000256" key="1">
    <source>
        <dbReference type="ARBA" id="ARBA00009981"/>
    </source>
</evidence>
<comment type="caution">
    <text evidence="3">The sequence shown here is derived from an EMBL/GenBank/DDBJ whole genome shotgun (WGS) entry which is preliminary data.</text>
</comment>
<dbReference type="AlphaFoldDB" id="A0A542DWZ5"/>
<name>A0A542DWZ5_9MICO</name>
<comment type="function">
    <text evidence="2">Antitoxin component of a type II toxin-antitoxin (TA) system.</text>
</comment>
<keyword evidence="4" id="KW-1185">Reference proteome</keyword>
<dbReference type="Pfam" id="PF02604">
    <property type="entry name" value="PhdYeFM_antitox"/>
    <property type="match status" value="1"/>
</dbReference>
<dbReference type="OrthoDB" id="4419580at2"/>
<evidence type="ECO:0000313" key="3">
    <source>
        <dbReference type="EMBL" id="TQJ07612.1"/>
    </source>
</evidence>
<dbReference type="RefSeq" id="WP_141846763.1">
    <property type="nucleotide sequence ID" value="NZ_BAAAPR010000008.1"/>
</dbReference>
<comment type="similarity">
    <text evidence="1 2">Belongs to the phD/YefM antitoxin family.</text>
</comment>
<sequence>MKTISVGELRQNPTAMLADVAAGETYAVTRHHREVARVVPASSSPWVVPPKAPGPARTADLPPVPLPEGLTIDLLVDELKGEW</sequence>
<proteinExistence type="inferred from homology"/>
<dbReference type="NCBIfam" id="TIGR01552">
    <property type="entry name" value="phd_fam"/>
    <property type="match status" value="1"/>
</dbReference>
<dbReference type="SUPFAM" id="SSF143120">
    <property type="entry name" value="YefM-like"/>
    <property type="match status" value="1"/>
</dbReference>
<dbReference type="EMBL" id="VFMN01000001">
    <property type="protein sequence ID" value="TQJ07612.1"/>
    <property type="molecule type" value="Genomic_DNA"/>
</dbReference>
<dbReference type="InterPro" id="IPR006442">
    <property type="entry name" value="Antitoxin_Phd/YefM"/>
</dbReference>
<evidence type="ECO:0000256" key="2">
    <source>
        <dbReference type="RuleBase" id="RU362080"/>
    </source>
</evidence>
<dbReference type="InterPro" id="IPR036165">
    <property type="entry name" value="YefM-like_sf"/>
</dbReference>
<evidence type="ECO:0000313" key="4">
    <source>
        <dbReference type="Proteomes" id="UP000317893"/>
    </source>
</evidence>